<dbReference type="InterPro" id="IPR035669">
    <property type="entry name" value="SGNH_plant_lipase-like"/>
</dbReference>
<dbReference type="OrthoDB" id="847746at2759"/>
<dbReference type="InterPro" id="IPR036514">
    <property type="entry name" value="SGNH_hydro_sf"/>
</dbReference>
<dbReference type="InterPro" id="IPR008265">
    <property type="entry name" value="Lipase_GDSL_AS"/>
</dbReference>
<dbReference type="Proteomes" id="UP001141552">
    <property type="component" value="Unassembled WGS sequence"/>
</dbReference>
<dbReference type="PANTHER" id="PTHR45642:SF52">
    <property type="entry name" value="GDSL-LIKE LIPASE_ACYLHYDROLASE"/>
    <property type="match status" value="1"/>
</dbReference>
<dbReference type="EMBL" id="JAKUCV010006229">
    <property type="protein sequence ID" value="KAJ4828211.1"/>
    <property type="molecule type" value="Genomic_DNA"/>
</dbReference>
<evidence type="ECO:0000313" key="3">
    <source>
        <dbReference type="EMBL" id="KAJ4828211.1"/>
    </source>
</evidence>
<dbReference type="PROSITE" id="PS01098">
    <property type="entry name" value="LIPASE_GDSL_SER"/>
    <property type="match status" value="1"/>
</dbReference>
<dbReference type="CDD" id="cd01837">
    <property type="entry name" value="SGNH_plant_lipase_like"/>
    <property type="match status" value="1"/>
</dbReference>
<sequence length="370" mass="40785">WIEHKSTRCMEFLIVKKPFVVSTYLLPVYAFLFFFSTTVEGHANVPAVLAFGDSILDTGNNNYLPTITKSNFPPYGIDLPGRVPTGRFGDGRVFSDLIAEGLGVKGMLPPYLDPHLQDSELPTGVCFASAGSGLDDITARIQSIQTITDQLYRFKEYISRLRNVVGEQKANYIISKAVFLISSGNNDLGITYYGLHLRPLFGIDAYTSQLVTLASKLVKDLYNLGARKIAFMSTVPLGCLPVARTVFGGVTRNCVEFGQQSAELFNSKLASEIRSLNNNLPNSTIFYLDIFNPLLDLINNPEASGFEVADRGCCGTGTFEMGLAFCTPLNPFTCPNPSKFVFWDSAHPTERAYRTIVPEIVHKYASQFSA</sequence>
<dbReference type="GO" id="GO:0016298">
    <property type="term" value="F:lipase activity"/>
    <property type="evidence" value="ECO:0007669"/>
    <property type="project" value="InterPro"/>
</dbReference>
<dbReference type="AlphaFoldDB" id="A0A9Q0J3I1"/>
<accession>A0A9Q0J3I1</accession>
<keyword evidence="2" id="KW-0812">Transmembrane</keyword>
<name>A0A9Q0J3I1_9ROSI</name>
<organism evidence="3 4">
    <name type="scientific">Turnera subulata</name>
    <dbReference type="NCBI Taxonomy" id="218843"/>
    <lineage>
        <taxon>Eukaryota</taxon>
        <taxon>Viridiplantae</taxon>
        <taxon>Streptophyta</taxon>
        <taxon>Embryophyta</taxon>
        <taxon>Tracheophyta</taxon>
        <taxon>Spermatophyta</taxon>
        <taxon>Magnoliopsida</taxon>
        <taxon>eudicotyledons</taxon>
        <taxon>Gunneridae</taxon>
        <taxon>Pentapetalae</taxon>
        <taxon>rosids</taxon>
        <taxon>fabids</taxon>
        <taxon>Malpighiales</taxon>
        <taxon>Passifloraceae</taxon>
        <taxon>Turnera</taxon>
    </lineage>
</organism>
<keyword evidence="2" id="KW-1133">Transmembrane helix</keyword>
<protein>
    <submittedName>
        <fullName evidence="3">Uncharacterized protein</fullName>
    </submittedName>
</protein>
<comment type="caution">
    <text evidence="3">The sequence shown here is derived from an EMBL/GenBank/DDBJ whole genome shotgun (WGS) entry which is preliminary data.</text>
</comment>
<dbReference type="GO" id="GO:0005576">
    <property type="term" value="C:extracellular region"/>
    <property type="evidence" value="ECO:0007669"/>
    <property type="project" value="TreeGrafter"/>
</dbReference>
<feature type="non-terminal residue" evidence="3">
    <location>
        <position position="1"/>
    </location>
</feature>
<keyword evidence="4" id="KW-1185">Reference proteome</keyword>
<dbReference type="Pfam" id="PF00657">
    <property type="entry name" value="Lipase_GDSL"/>
    <property type="match status" value="1"/>
</dbReference>
<dbReference type="InterPro" id="IPR001087">
    <property type="entry name" value="GDSL"/>
</dbReference>
<dbReference type="PANTHER" id="PTHR45642">
    <property type="entry name" value="GDSL ESTERASE/LIPASE EXL3"/>
    <property type="match status" value="1"/>
</dbReference>
<dbReference type="SUPFAM" id="SSF52266">
    <property type="entry name" value="SGNH hydrolase"/>
    <property type="match status" value="1"/>
</dbReference>
<dbReference type="GO" id="GO:0006629">
    <property type="term" value="P:lipid metabolic process"/>
    <property type="evidence" value="ECO:0007669"/>
    <property type="project" value="InterPro"/>
</dbReference>
<feature type="transmembrane region" description="Helical" evidence="2">
    <location>
        <begin position="12"/>
        <end position="35"/>
    </location>
</feature>
<evidence type="ECO:0000256" key="2">
    <source>
        <dbReference type="SAM" id="Phobius"/>
    </source>
</evidence>
<proteinExistence type="inferred from homology"/>
<reference evidence="3" key="1">
    <citation type="submission" date="2022-02" db="EMBL/GenBank/DDBJ databases">
        <authorList>
            <person name="Henning P.M."/>
            <person name="McCubbin A.G."/>
            <person name="Shore J.S."/>
        </authorList>
    </citation>
    <scope>NUCLEOTIDE SEQUENCE</scope>
    <source>
        <strain evidence="3">F60SS</strain>
        <tissue evidence="3">Leaves</tissue>
    </source>
</reference>
<dbReference type="InterPro" id="IPR050592">
    <property type="entry name" value="GDSL_lipolytic_enzyme"/>
</dbReference>
<keyword evidence="2" id="KW-0472">Membrane</keyword>
<evidence type="ECO:0000313" key="4">
    <source>
        <dbReference type="Proteomes" id="UP001141552"/>
    </source>
</evidence>
<comment type="similarity">
    <text evidence="1">Belongs to the 'GDSL' lipolytic enzyme family.</text>
</comment>
<gene>
    <name evidence="3" type="ORF">Tsubulata_043067</name>
</gene>
<dbReference type="Gene3D" id="3.40.50.1110">
    <property type="entry name" value="SGNH hydrolase"/>
    <property type="match status" value="1"/>
</dbReference>
<dbReference type="FunFam" id="3.40.50.1110:FF:000003">
    <property type="entry name" value="GDSL esterase/lipase APG"/>
    <property type="match status" value="1"/>
</dbReference>
<reference evidence="3" key="2">
    <citation type="journal article" date="2023" name="Plants (Basel)">
        <title>Annotation of the Turnera subulata (Passifloraceae) Draft Genome Reveals the S-Locus Evolved after the Divergence of Turneroideae from Passifloroideae in a Stepwise Manner.</title>
        <authorList>
            <person name="Henning P.M."/>
            <person name="Roalson E.H."/>
            <person name="Mir W."/>
            <person name="McCubbin A.G."/>
            <person name="Shore J.S."/>
        </authorList>
    </citation>
    <scope>NUCLEOTIDE SEQUENCE</scope>
    <source>
        <strain evidence="3">F60SS</strain>
    </source>
</reference>
<evidence type="ECO:0000256" key="1">
    <source>
        <dbReference type="ARBA" id="ARBA00008668"/>
    </source>
</evidence>